<dbReference type="SFLD" id="SFLDG01150">
    <property type="entry name" value="Main.1:_Beta-like"/>
    <property type="match status" value="1"/>
</dbReference>
<dbReference type="Gene3D" id="1.20.1050.10">
    <property type="match status" value="1"/>
</dbReference>
<reference evidence="2 3" key="1">
    <citation type="submission" date="2016-12" db="EMBL/GenBank/DDBJ databases">
        <title>The genome of dimorphic prosthecate Glycocaulis alkaliphilus 6b-8t, isolated from crude oil dictates its adaptability in petroleum environments.</title>
        <authorList>
            <person name="Wu X.-L."/>
            <person name="Geng S."/>
        </authorList>
    </citation>
    <scope>NUCLEOTIDE SEQUENCE [LARGE SCALE GENOMIC DNA]</scope>
    <source>
        <strain evidence="2 3">6B-8</strain>
    </source>
</reference>
<dbReference type="PANTHER" id="PTHR44051">
    <property type="entry name" value="GLUTATHIONE S-TRANSFERASE-RELATED"/>
    <property type="match status" value="1"/>
</dbReference>
<dbReference type="EMBL" id="CP018911">
    <property type="protein sequence ID" value="AZU05110.1"/>
    <property type="molecule type" value="Genomic_DNA"/>
</dbReference>
<dbReference type="Proteomes" id="UP000286954">
    <property type="component" value="Chromosome"/>
</dbReference>
<dbReference type="CDD" id="cd03048">
    <property type="entry name" value="GST_N_Ure2p_like"/>
    <property type="match status" value="1"/>
</dbReference>
<evidence type="ECO:0000313" key="3">
    <source>
        <dbReference type="Proteomes" id="UP000286954"/>
    </source>
</evidence>
<accession>A0A3T0ECU2</accession>
<dbReference type="AlphaFoldDB" id="A0A3T0ECU2"/>
<dbReference type="InterPro" id="IPR040079">
    <property type="entry name" value="Glutathione_S-Trfase"/>
</dbReference>
<dbReference type="SUPFAM" id="SSF47616">
    <property type="entry name" value="GST C-terminal domain-like"/>
    <property type="match status" value="1"/>
</dbReference>
<evidence type="ECO:0000313" key="2">
    <source>
        <dbReference type="EMBL" id="AZU05110.1"/>
    </source>
</evidence>
<dbReference type="Pfam" id="PF00043">
    <property type="entry name" value="GST_C"/>
    <property type="match status" value="1"/>
</dbReference>
<dbReference type="PANTHER" id="PTHR44051:SF22">
    <property type="entry name" value="DISULFIDE-BOND OXIDOREDUCTASE YGHU"/>
    <property type="match status" value="1"/>
</dbReference>
<dbReference type="SFLD" id="SFLDG00358">
    <property type="entry name" value="Main_(cytGST)"/>
    <property type="match status" value="1"/>
</dbReference>
<dbReference type="PROSITE" id="PS50405">
    <property type="entry name" value="GST_CTER"/>
    <property type="match status" value="1"/>
</dbReference>
<dbReference type="InterPro" id="IPR036282">
    <property type="entry name" value="Glutathione-S-Trfase_C_sf"/>
</dbReference>
<dbReference type="Gene3D" id="3.40.30.10">
    <property type="entry name" value="Glutaredoxin"/>
    <property type="match status" value="1"/>
</dbReference>
<dbReference type="SFLD" id="SFLDS00019">
    <property type="entry name" value="Glutathione_Transferase_(cytos"/>
    <property type="match status" value="1"/>
</dbReference>
<dbReference type="InterPro" id="IPR004046">
    <property type="entry name" value="GST_C"/>
</dbReference>
<comment type="similarity">
    <text evidence="1">Belongs to the GST superfamily.</text>
</comment>
<evidence type="ECO:0000256" key="1">
    <source>
        <dbReference type="RuleBase" id="RU003494"/>
    </source>
</evidence>
<dbReference type="PROSITE" id="PS50404">
    <property type="entry name" value="GST_NTER"/>
    <property type="match status" value="1"/>
</dbReference>
<dbReference type="InterPro" id="IPR010987">
    <property type="entry name" value="Glutathione-S-Trfase_C-like"/>
</dbReference>
<dbReference type="SFLD" id="SFLDG01151">
    <property type="entry name" value="Main.2:_Nu-like"/>
    <property type="match status" value="1"/>
</dbReference>
<dbReference type="OrthoDB" id="9803562at2"/>
<keyword evidence="3" id="KW-1185">Reference proteome</keyword>
<dbReference type="SUPFAM" id="SSF52833">
    <property type="entry name" value="Thioredoxin-like"/>
    <property type="match status" value="1"/>
</dbReference>
<proteinExistence type="inferred from homology"/>
<dbReference type="RefSeq" id="WP_127568620.1">
    <property type="nucleotide sequence ID" value="NZ_BMFB01000001.1"/>
</dbReference>
<gene>
    <name evidence="2" type="ORF">X907_2599</name>
</gene>
<sequence>MLELFTAPTPNGWKISIALEELGLPYQLHVLQLLKGEQKAPEYLKINPNGRIPALVDHDEGGRAIFESGAILMHLAEKTGKLLPQDAEGRSRAIQWLFWQVGGLGPMQGQANVFFRYLPEKIPLAIERYQGETRRHYEVMNTRLGEAPYLAGDEYSIADIACFPWVFGHFWAGVPLDGFDHLLDWKARLEQRPAVLKGLSIPPLPDLSKLQKAGQELVRP</sequence>
<dbReference type="InterPro" id="IPR004045">
    <property type="entry name" value="Glutathione_S-Trfase_N"/>
</dbReference>
<name>A0A3T0ECU2_9PROT</name>
<dbReference type="KEGG" id="gak:X907_2599"/>
<organism evidence="2 3">
    <name type="scientific">Glycocaulis alkaliphilus</name>
    <dbReference type="NCBI Taxonomy" id="1434191"/>
    <lineage>
        <taxon>Bacteria</taxon>
        <taxon>Pseudomonadati</taxon>
        <taxon>Pseudomonadota</taxon>
        <taxon>Alphaproteobacteria</taxon>
        <taxon>Maricaulales</taxon>
        <taxon>Maricaulaceae</taxon>
        <taxon>Glycocaulis</taxon>
    </lineage>
</organism>
<dbReference type="InterPro" id="IPR036249">
    <property type="entry name" value="Thioredoxin-like_sf"/>
</dbReference>
<dbReference type="Pfam" id="PF02798">
    <property type="entry name" value="GST_N"/>
    <property type="match status" value="1"/>
</dbReference>
<protein>
    <submittedName>
        <fullName evidence="2">Uncharacterized protein</fullName>
    </submittedName>
</protein>